<reference evidence="1" key="1">
    <citation type="journal article" date="2014" name="Front. Microbiol.">
        <title>High frequency of phylogenetically diverse reductive dehalogenase-homologous genes in deep subseafloor sedimentary metagenomes.</title>
        <authorList>
            <person name="Kawai M."/>
            <person name="Futagami T."/>
            <person name="Toyoda A."/>
            <person name="Takaki Y."/>
            <person name="Nishi S."/>
            <person name="Hori S."/>
            <person name="Arai W."/>
            <person name="Tsubouchi T."/>
            <person name="Morono Y."/>
            <person name="Uchiyama I."/>
            <person name="Ito T."/>
            <person name="Fujiyama A."/>
            <person name="Inagaki F."/>
            <person name="Takami H."/>
        </authorList>
    </citation>
    <scope>NUCLEOTIDE SEQUENCE</scope>
    <source>
        <strain evidence="1">Expedition CK06-06</strain>
    </source>
</reference>
<accession>X1HVF0</accession>
<protein>
    <submittedName>
        <fullName evidence="1">Uncharacterized protein</fullName>
    </submittedName>
</protein>
<dbReference type="AlphaFoldDB" id="X1HVF0"/>
<feature type="non-terminal residue" evidence="1">
    <location>
        <position position="286"/>
    </location>
</feature>
<gene>
    <name evidence="1" type="ORF">S03H2_33218</name>
</gene>
<proteinExistence type="predicted"/>
<evidence type="ECO:0000313" key="1">
    <source>
        <dbReference type="EMBL" id="GAH61030.1"/>
    </source>
</evidence>
<sequence length="286" mass="32277">AQNLTKPNGQEIFWQLSGESNLEGDSSKYKVIVPESFANIDGIYSLNLTSYNFIHDVHSYINYNGILWETNGFMYGDNISISLEIQDHNLKAPNSGDANVTLFYPNGSKYVPYKRNSSTGTIKDSTLIYDFDNHTIFNLTSSLTVFGKYHLGFFWSNGSAIGCKEIIIYIDTYDLDLYGCEYYPELDSNVISGYFKKDKQVFDNYTILIASVNETTGISMPNFYPINNTDVNSLFLYNVGGQQLPVMITSYRQSEDIINPSESVKINVTLQNLHAFISVSVKVNVK</sequence>
<name>X1HVF0_9ZZZZ</name>
<feature type="non-terminal residue" evidence="1">
    <location>
        <position position="1"/>
    </location>
</feature>
<dbReference type="EMBL" id="BARU01020209">
    <property type="protein sequence ID" value="GAH61030.1"/>
    <property type="molecule type" value="Genomic_DNA"/>
</dbReference>
<comment type="caution">
    <text evidence="1">The sequence shown here is derived from an EMBL/GenBank/DDBJ whole genome shotgun (WGS) entry which is preliminary data.</text>
</comment>
<organism evidence="1">
    <name type="scientific">marine sediment metagenome</name>
    <dbReference type="NCBI Taxonomy" id="412755"/>
    <lineage>
        <taxon>unclassified sequences</taxon>
        <taxon>metagenomes</taxon>
        <taxon>ecological metagenomes</taxon>
    </lineage>
</organism>